<comment type="caution">
    <text evidence="7">The sequence shown here is derived from an EMBL/GenBank/DDBJ whole genome shotgun (WGS) entry which is preliminary data.</text>
</comment>
<feature type="transmembrane region" description="Helical" evidence="5">
    <location>
        <begin position="366"/>
        <end position="385"/>
    </location>
</feature>
<keyword evidence="2 5" id="KW-0812">Transmembrane</keyword>
<sequence length="391" mass="43246">MNVNSTISRYYAFVFFKDLAFFSAVLVPFFTDWGGINLTQVQILQSWFMFWMFILEIPTGAVADFVGRKHSLALGALVVAVAALVYGSLPNFGVFLLGEFLFATAMAMMSGADEALLYDSLKEVGREDESRKFFGRANSIRLTGMLLAAPIGSFIASRIGLNMPMVLSAIPYLLASVIAWSIREPGIRVKNSESIRYLIIVREGIKSLKENKKLKLLAIDAIVVSSAANFIIWLYQPFLKLVGIPILYFGVVHAMLVLSEIIVSSNFERLTKILKGDKQYLRFSAAVVAFSFFLVALFPNALSVFAFVIIGGGVGLTRLNFMSAIMNKYIDSKNRATILSSISMFRRFALVFLNPIMGFIADRSLVVASFSVGLLALGIFLFSPLRKEALD</sequence>
<dbReference type="PROSITE" id="PS00216">
    <property type="entry name" value="SUGAR_TRANSPORT_1"/>
    <property type="match status" value="1"/>
</dbReference>
<dbReference type="InterPro" id="IPR005829">
    <property type="entry name" value="Sugar_transporter_CS"/>
</dbReference>
<accession>A0A1F8BDF5</accession>
<dbReference type="InterPro" id="IPR036259">
    <property type="entry name" value="MFS_trans_sf"/>
</dbReference>
<dbReference type="EMBL" id="MGHF01000029">
    <property type="protein sequence ID" value="OGM62097.1"/>
    <property type="molecule type" value="Genomic_DNA"/>
</dbReference>
<evidence type="ECO:0000313" key="7">
    <source>
        <dbReference type="EMBL" id="OGM62097.1"/>
    </source>
</evidence>
<evidence type="ECO:0000256" key="3">
    <source>
        <dbReference type="ARBA" id="ARBA00022989"/>
    </source>
</evidence>
<organism evidence="7 8">
    <name type="scientific">Candidatus Woesebacteria bacterium RIFCSPLOWO2_01_FULL_39_21</name>
    <dbReference type="NCBI Taxonomy" id="1802519"/>
    <lineage>
        <taxon>Bacteria</taxon>
        <taxon>Candidatus Woeseibacteriota</taxon>
    </lineage>
</organism>
<feature type="transmembrane region" description="Helical" evidence="5">
    <location>
        <begin position="304"/>
        <end position="326"/>
    </location>
</feature>
<dbReference type="InterPro" id="IPR020846">
    <property type="entry name" value="MFS_dom"/>
</dbReference>
<name>A0A1F8BDF5_9BACT</name>
<protein>
    <recommendedName>
        <fullName evidence="6">Major facilitator superfamily (MFS) profile domain-containing protein</fullName>
    </recommendedName>
</protein>
<evidence type="ECO:0000256" key="5">
    <source>
        <dbReference type="SAM" id="Phobius"/>
    </source>
</evidence>
<dbReference type="InterPro" id="IPR011701">
    <property type="entry name" value="MFS"/>
</dbReference>
<feature type="domain" description="Major facilitator superfamily (MFS) profile" evidence="6">
    <location>
        <begin position="4"/>
        <end position="387"/>
    </location>
</feature>
<dbReference type="PANTHER" id="PTHR23530:SF1">
    <property type="entry name" value="PERMEASE, MAJOR FACILITATOR SUPERFAMILY-RELATED"/>
    <property type="match status" value="1"/>
</dbReference>
<dbReference type="SUPFAM" id="SSF103473">
    <property type="entry name" value="MFS general substrate transporter"/>
    <property type="match status" value="1"/>
</dbReference>
<keyword evidence="3 5" id="KW-1133">Transmembrane helix</keyword>
<feature type="transmembrane region" description="Helical" evidence="5">
    <location>
        <begin position="12"/>
        <end position="31"/>
    </location>
</feature>
<dbReference type="GO" id="GO:0016020">
    <property type="term" value="C:membrane"/>
    <property type="evidence" value="ECO:0007669"/>
    <property type="project" value="UniProtKB-SubCell"/>
</dbReference>
<dbReference type="PROSITE" id="PS50850">
    <property type="entry name" value="MFS"/>
    <property type="match status" value="1"/>
</dbReference>
<feature type="transmembrane region" description="Helical" evidence="5">
    <location>
        <begin position="241"/>
        <end position="259"/>
    </location>
</feature>
<dbReference type="Pfam" id="PF07690">
    <property type="entry name" value="MFS_1"/>
    <property type="match status" value="1"/>
</dbReference>
<dbReference type="AlphaFoldDB" id="A0A1F8BDF5"/>
<comment type="subcellular location">
    <subcellularLocation>
        <location evidence="1">Membrane</location>
        <topology evidence="1">Multi-pass membrane protein</topology>
    </subcellularLocation>
</comment>
<dbReference type="InterPro" id="IPR053160">
    <property type="entry name" value="MFS_DHA3_Transporter"/>
</dbReference>
<feature type="transmembrane region" description="Helical" evidence="5">
    <location>
        <begin position="280"/>
        <end position="298"/>
    </location>
</feature>
<feature type="transmembrane region" description="Helical" evidence="5">
    <location>
        <begin position="43"/>
        <end position="65"/>
    </location>
</feature>
<evidence type="ECO:0000256" key="4">
    <source>
        <dbReference type="ARBA" id="ARBA00023136"/>
    </source>
</evidence>
<evidence type="ECO:0000256" key="2">
    <source>
        <dbReference type="ARBA" id="ARBA00022692"/>
    </source>
</evidence>
<dbReference type="PANTHER" id="PTHR23530">
    <property type="entry name" value="TRANSPORT PROTEIN-RELATED"/>
    <property type="match status" value="1"/>
</dbReference>
<evidence type="ECO:0000256" key="1">
    <source>
        <dbReference type="ARBA" id="ARBA00004141"/>
    </source>
</evidence>
<gene>
    <name evidence="7" type="ORF">A2961_04980</name>
</gene>
<keyword evidence="4 5" id="KW-0472">Membrane</keyword>
<feature type="transmembrane region" description="Helical" evidence="5">
    <location>
        <begin position="72"/>
        <end position="89"/>
    </location>
</feature>
<feature type="transmembrane region" description="Helical" evidence="5">
    <location>
        <begin position="216"/>
        <end position="235"/>
    </location>
</feature>
<dbReference type="Proteomes" id="UP000177082">
    <property type="component" value="Unassembled WGS sequence"/>
</dbReference>
<evidence type="ECO:0000259" key="6">
    <source>
        <dbReference type="PROSITE" id="PS50850"/>
    </source>
</evidence>
<dbReference type="STRING" id="1802519.A2961_04980"/>
<evidence type="ECO:0000313" key="8">
    <source>
        <dbReference type="Proteomes" id="UP000177082"/>
    </source>
</evidence>
<feature type="transmembrane region" description="Helical" evidence="5">
    <location>
        <begin position="165"/>
        <end position="182"/>
    </location>
</feature>
<reference evidence="7 8" key="1">
    <citation type="journal article" date="2016" name="Nat. Commun.">
        <title>Thousands of microbial genomes shed light on interconnected biogeochemical processes in an aquifer system.</title>
        <authorList>
            <person name="Anantharaman K."/>
            <person name="Brown C.T."/>
            <person name="Hug L.A."/>
            <person name="Sharon I."/>
            <person name="Castelle C.J."/>
            <person name="Probst A.J."/>
            <person name="Thomas B.C."/>
            <person name="Singh A."/>
            <person name="Wilkins M.J."/>
            <person name="Karaoz U."/>
            <person name="Brodie E.L."/>
            <person name="Williams K.H."/>
            <person name="Hubbard S.S."/>
            <person name="Banfield J.F."/>
        </authorList>
    </citation>
    <scope>NUCLEOTIDE SEQUENCE [LARGE SCALE GENOMIC DNA]</scope>
</reference>
<proteinExistence type="predicted"/>
<feature type="transmembrane region" description="Helical" evidence="5">
    <location>
        <begin position="338"/>
        <end position="360"/>
    </location>
</feature>
<dbReference type="Gene3D" id="1.20.1250.20">
    <property type="entry name" value="MFS general substrate transporter like domains"/>
    <property type="match status" value="1"/>
</dbReference>
<dbReference type="GO" id="GO:0022857">
    <property type="term" value="F:transmembrane transporter activity"/>
    <property type="evidence" value="ECO:0007669"/>
    <property type="project" value="InterPro"/>
</dbReference>